<keyword evidence="4" id="KW-1185">Reference proteome</keyword>
<accession>A0A6A4WH39</accession>
<dbReference type="EMBL" id="VIIS01000700">
    <property type="protein sequence ID" value="KAF0306005.1"/>
    <property type="molecule type" value="Genomic_DNA"/>
</dbReference>
<evidence type="ECO:0000256" key="1">
    <source>
        <dbReference type="SAM" id="MobiDB-lite"/>
    </source>
</evidence>
<protein>
    <recommendedName>
        <fullName evidence="2">POGZ/Z280C-D-like double Zinc finger domain-containing protein</fullName>
    </recommendedName>
</protein>
<proteinExistence type="predicted"/>
<dbReference type="Proteomes" id="UP000440578">
    <property type="component" value="Unassembled WGS sequence"/>
</dbReference>
<feature type="compositionally biased region" description="Low complexity" evidence="1">
    <location>
        <begin position="456"/>
        <end position="466"/>
    </location>
</feature>
<name>A0A6A4WH39_AMPAM</name>
<dbReference type="GO" id="GO:0003677">
    <property type="term" value="F:DNA binding"/>
    <property type="evidence" value="ECO:0007669"/>
    <property type="project" value="UniProtKB-KW"/>
</dbReference>
<gene>
    <name evidence="3" type="ORF">FJT64_022450</name>
</gene>
<evidence type="ECO:0000313" key="3">
    <source>
        <dbReference type="EMBL" id="KAF0306005.1"/>
    </source>
</evidence>
<feature type="region of interest" description="Disordered" evidence="1">
    <location>
        <begin position="374"/>
        <end position="504"/>
    </location>
</feature>
<feature type="domain" description="POGZ/Z280C-D-like double Zinc finger" evidence="2">
    <location>
        <begin position="526"/>
        <end position="564"/>
    </location>
</feature>
<dbReference type="InterPro" id="IPR057618">
    <property type="entry name" value="Znf_POGZ/Z280C-D-like"/>
</dbReference>
<organism evidence="3 4">
    <name type="scientific">Amphibalanus amphitrite</name>
    <name type="common">Striped barnacle</name>
    <name type="synonym">Balanus amphitrite</name>
    <dbReference type="NCBI Taxonomy" id="1232801"/>
    <lineage>
        <taxon>Eukaryota</taxon>
        <taxon>Metazoa</taxon>
        <taxon>Ecdysozoa</taxon>
        <taxon>Arthropoda</taxon>
        <taxon>Crustacea</taxon>
        <taxon>Multicrustacea</taxon>
        <taxon>Cirripedia</taxon>
        <taxon>Thoracica</taxon>
        <taxon>Thoracicalcarea</taxon>
        <taxon>Balanomorpha</taxon>
        <taxon>Balanoidea</taxon>
        <taxon>Balanidae</taxon>
        <taxon>Amphibalaninae</taxon>
        <taxon>Amphibalanus</taxon>
    </lineage>
</organism>
<dbReference type="OrthoDB" id="10032537at2759"/>
<evidence type="ECO:0000259" key="2">
    <source>
        <dbReference type="Pfam" id="PF25429"/>
    </source>
</evidence>
<feature type="compositionally biased region" description="Polar residues" evidence="1">
    <location>
        <begin position="445"/>
        <end position="454"/>
    </location>
</feature>
<sequence>MQAQTYPALHVTVRSPFALTPANKAGYSARRSMLDQRVKKVLLNTPSQFTEWLIQTRLVRAVQYCPVHPVTFDGQPRQLRLGMFTDSDKLIQSGGYVWVKNCCRPKFLSVHYGSLFDANRLSGTNTLPVQVLKLMYHWSCQTPLHNVIQWLKVRPALVDEVYGLLRAVCMLKTEEPAGQLGGGGRVVQVGLVSLGTSGPDGLNKNVKVEVQCPFSPLAPVSPQVEVLGVKDETTGEIRMVGFEPRIKNRIRAVVSAVQDWVQAESSLLLDHSISPQPFRAHFQEVANAPPASKDISGNIMHYLRRSMPRMFQASLVFLNPAVICQFIAEIAWRERYGRDPNSTFSNLINHLGSLTQQCEGPLITMLRKVLVSPSMDLKRKPRKQKLATRPDSQPEFPGQPPEPSASSPAVREGSGARSATDSPAPTADQVRRSATSPAPGETERNQQTADQTASDGAGSESGASSSAGGGASSRRRRAGGPSGSSRKPRRRRPQPQQQQPVIDDTRGCFYKLETLSDVKLPDLSEFRCWECKLPLTHPKHITGVYACKRCRYTTSCEKIYPVHQRVFHSKGVAPVFTMGQPVQLEAAMYCPCGFSTDSGNRLALHLSSCEQRTASLVPFDANLSHSSGAGDGDADAEIPMDVDAELKLEPTETVDL</sequence>
<dbReference type="Pfam" id="PF25429">
    <property type="entry name" value="zf-POGZ"/>
    <property type="match status" value="1"/>
</dbReference>
<reference evidence="3 4" key="1">
    <citation type="submission" date="2019-07" db="EMBL/GenBank/DDBJ databases">
        <title>Draft genome assembly of a fouling barnacle, Amphibalanus amphitrite (Darwin, 1854): The first reference genome for Thecostraca.</title>
        <authorList>
            <person name="Kim W."/>
        </authorList>
    </citation>
    <scope>NUCLEOTIDE SEQUENCE [LARGE SCALE GENOMIC DNA]</scope>
    <source>
        <strain evidence="3">SNU_AA5</strain>
        <tissue evidence="3">Soma without cirri and trophi</tissue>
    </source>
</reference>
<evidence type="ECO:0000313" key="4">
    <source>
        <dbReference type="Proteomes" id="UP000440578"/>
    </source>
</evidence>
<dbReference type="AlphaFoldDB" id="A0A6A4WH39"/>
<comment type="caution">
    <text evidence="3">The sequence shown here is derived from an EMBL/GenBank/DDBJ whole genome shotgun (WGS) entry which is preliminary data.</text>
</comment>